<dbReference type="InterPro" id="IPR021109">
    <property type="entry name" value="Peptidase_aspartic_dom_sf"/>
</dbReference>
<evidence type="ECO:0000256" key="2">
    <source>
        <dbReference type="ARBA" id="ARBA00022801"/>
    </source>
</evidence>
<dbReference type="InterPro" id="IPR001995">
    <property type="entry name" value="Peptidase_A2_cat"/>
</dbReference>
<protein>
    <recommendedName>
        <fullName evidence="3">Peptidase A2 domain-containing protein</fullName>
    </recommendedName>
</protein>
<dbReference type="AlphaFoldDB" id="A0A9Q3IVD0"/>
<feature type="domain" description="Peptidase A2" evidence="3">
    <location>
        <begin position="12"/>
        <end position="27"/>
    </location>
</feature>
<dbReference type="EMBL" id="AVOT02056276">
    <property type="protein sequence ID" value="MBW0550637.1"/>
    <property type="molecule type" value="Genomic_DNA"/>
</dbReference>
<comment type="caution">
    <text evidence="4">The sequence shown here is derived from an EMBL/GenBank/DDBJ whole genome shotgun (WGS) entry which is preliminary data.</text>
</comment>
<name>A0A9Q3IVD0_9BASI</name>
<evidence type="ECO:0000313" key="5">
    <source>
        <dbReference type="Proteomes" id="UP000765509"/>
    </source>
</evidence>
<dbReference type="InterPro" id="IPR001969">
    <property type="entry name" value="Aspartic_peptidase_AS"/>
</dbReference>
<dbReference type="GO" id="GO:0004190">
    <property type="term" value="F:aspartic-type endopeptidase activity"/>
    <property type="evidence" value="ECO:0007669"/>
    <property type="project" value="UniProtKB-KW"/>
</dbReference>
<sequence>MEIFIGKEEYPIKALVDTGAEINIIPEEIAIKASLTTRNLNMNLRDEETESNLENEYNYLYLLYITFEDIYGDEAQENLCEDKYLCHLPGANLNNIQFLYLLTEEEIKGNLENQFWDEIFEMATLPRRGLYFNQIWAQWYLGLNGSKYQTGRLKWVGDGYIFIDEDLWWSEFPSEPEIEERNAFVESLKDLILARLLNRHLHFPLGGVQL</sequence>
<dbReference type="Proteomes" id="UP000765509">
    <property type="component" value="Unassembled WGS sequence"/>
</dbReference>
<evidence type="ECO:0000259" key="3">
    <source>
        <dbReference type="PROSITE" id="PS50175"/>
    </source>
</evidence>
<dbReference type="GO" id="GO:0006508">
    <property type="term" value="P:proteolysis"/>
    <property type="evidence" value="ECO:0007669"/>
    <property type="project" value="InterPro"/>
</dbReference>
<keyword evidence="1" id="KW-0645">Protease</keyword>
<reference evidence="4" key="1">
    <citation type="submission" date="2021-03" db="EMBL/GenBank/DDBJ databases">
        <title>Draft genome sequence of rust myrtle Austropuccinia psidii MF-1, a brazilian biotype.</title>
        <authorList>
            <person name="Quecine M.C."/>
            <person name="Pachon D.M.R."/>
            <person name="Bonatelli M.L."/>
            <person name="Correr F.H."/>
            <person name="Franceschini L.M."/>
            <person name="Leite T.F."/>
            <person name="Margarido G.R.A."/>
            <person name="Almeida C.A."/>
            <person name="Ferrarezi J.A."/>
            <person name="Labate C.A."/>
        </authorList>
    </citation>
    <scope>NUCLEOTIDE SEQUENCE</scope>
    <source>
        <strain evidence="4">MF-1</strain>
    </source>
</reference>
<dbReference type="OrthoDB" id="2501290at2759"/>
<keyword evidence="2" id="KW-0378">Hydrolase</keyword>
<dbReference type="PROSITE" id="PS50175">
    <property type="entry name" value="ASP_PROT_RETROV"/>
    <property type="match status" value="1"/>
</dbReference>
<accession>A0A9Q3IVD0</accession>
<dbReference type="PROSITE" id="PS00141">
    <property type="entry name" value="ASP_PROTEASE"/>
    <property type="match status" value="1"/>
</dbReference>
<evidence type="ECO:0000313" key="4">
    <source>
        <dbReference type="EMBL" id="MBW0550637.1"/>
    </source>
</evidence>
<organism evidence="4 5">
    <name type="scientific">Austropuccinia psidii MF-1</name>
    <dbReference type="NCBI Taxonomy" id="1389203"/>
    <lineage>
        <taxon>Eukaryota</taxon>
        <taxon>Fungi</taxon>
        <taxon>Dikarya</taxon>
        <taxon>Basidiomycota</taxon>
        <taxon>Pucciniomycotina</taxon>
        <taxon>Pucciniomycetes</taxon>
        <taxon>Pucciniales</taxon>
        <taxon>Sphaerophragmiaceae</taxon>
        <taxon>Austropuccinia</taxon>
    </lineage>
</organism>
<proteinExistence type="predicted"/>
<keyword evidence="1" id="KW-0064">Aspartyl protease</keyword>
<keyword evidence="5" id="KW-1185">Reference proteome</keyword>
<evidence type="ECO:0000256" key="1">
    <source>
        <dbReference type="ARBA" id="ARBA00022750"/>
    </source>
</evidence>
<gene>
    <name evidence="4" type="ORF">O181_090352</name>
</gene>
<dbReference type="SUPFAM" id="SSF50630">
    <property type="entry name" value="Acid proteases"/>
    <property type="match status" value="1"/>
</dbReference>